<dbReference type="PANTHER" id="PTHR35526:SF3">
    <property type="entry name" value="ANTI-SIGMA-F FACTOR RSBW"/>
    <property type="match status" value="1"/>
</dbReference>
<dbReference type="PANTHER" id="PTHR35526">
    <property type="entry name" value="ANTI-SIGMA-F FACTOR RSBW-RELATED"/>
    <property type="match status" value="1"/>
</dbReference>
<reference evidence="3 4" key="1">
    <citation type="submission" date="2020-06" db="EMBL/GenBank/DDBJ databases">
        <title>Genome mining for natural products.</title>
        <authorList>
            <person name="Zhang B."/>
            <person name="Shi J."/>
            <person name="Ge H."/>
        </authorList>
    </citation>
    <scope>NUCLEOTIDE SEQUENCE [LARGE SCALE GENOMIC DNA]</scope>
    <source>
        <strain evidence="3 4">NA02069</strain>
    </source>
</reference>
<dbReference type="EMBL" id="CP056041">
    <property type="protein sequence ID" value="QKZ17071.1"/>
    <property type="molecule type" value="Genomic_DNA"/>
</dbReference>
<dbReference type="Pfam" id="PF13581">
    <property type="entry name" value="HATPase_c_2"/>
    <property type="match status" value="1"/>
</dbReference>
<evidence type="ECO:0000313" key="3">
    <source>
        <dbReference type="EMBL" id="QKZ17071.1"/>
    </source>
</evidence>
<dbReference type="InterPro" id="IPR036890">
    <property type="entry name" value="HATPase_C_sf"/>
</dbReference>
<keyword evidence="4" id="KW-1185">Reference proteome</keyword>
<organism evidence="3 4">
    <name type="scientific">Streptomyces chartreusis</name>
    <dbReference type="NCBI Taxonomy" id="1969"/>
    <lineage>
        <taxon>Bacteria</taxon>
        <taxon>Bacillati</taxon>
        <taxon>Actinomycetota</taxon>
        <taxon>Actinomycetes</taxon>
        <taxon>Kitasatosporales</taxon>
        <taxon>Streptomycetaceae</taxon>
        <taxon>Streptomyces</taxon>
    </lineage>
</organism>
<keyword evidence="1" id="KW-0723">Serine/threonine-protein kinase</keyword>
<name>A0A7H8T0X1_STRCX</name>
<keyword evidence="3" id="KW-0067">ATP-binding</keyword>
<dbReference type="AlphaFoldDB" id="A0A7H8T0X1"/>
<dbReference type="CDD" id="cd16936">
    <property type="entry name" value="HATPase_RsbW-like"/>
    <property type="match status" value="1"/>
</dbReference>
<evidence type="ECO:0000256" key="1">
    <source>
        <dbReference type="ARBA" id="ARBA00022527"/>
    </source>
</evidence>
<proteinExistence type="predicted"/>
<feature type="domain" description="Histidine kinase/HSP90-like ATPase" evidence="2">
    <location>
        <begin position="24"/>
        <end position="133"/>
    </location>
</feature>
<dbReference type="GeneID" id="91325277"/>
<gene>
    <name evidence="3" type="ORF">HUT05_06655</name>
</gene>
<dbReference type="RefSeq" id="WP_107908622.1">
    <property type="nucleotide sequence ID" value="NZ_BMUS01000001.1"/>
</dbReference>
<dbReference type="GO" id="GO:0005524">
    <property type="term" value="F:ATP binding"/>
    <property type="evidence" value="ECO:0007669"/>
    <property type="project" value="UniProtKB-KW"/>
</dbReference>
<dbReference type="GO" id="GO:0004674">
    <property type="term" value="F:protein serine/threonine kinase activity"/>
    <property type="evidence" value="ECO:0007669"/>
    <property type="project" value="UniProtKB-KW"/>
</dbReference>
<sequence>MTTAQLAAAPRGEVEHVFSLPHVPGAVAGIRRRVRAVLSDWNLTADCAADVLLVVSELLTNAIVHAVPPATLRLSRSLPEGCGTVRVEVTDLGPAAPAEDPASSIDPDEHGRGLDIVNALASRCGVHVHTGGTSRWAELPSA</sequence>
<protein>
    <submittedName>
        <fullName evidence="3">ATP-binding protein</fullName>
    </submittedName>
</protein>
<evidence type="ECO:0000313" key="4">
    <source>
        <dbReference type="Proteomes" id="UP000509418"/>
    </source>
</evidence>
<keyword evidence="3" id="KW-0547">Nucleotide-binding</keyword>
<dbReference type="SUPFAM" id="SSF55874">
    <property type="entry name" value="ATPase domain of HSP90 chaperone/DNA topoisomerase II/histidine kinase"/>
    <property type="match status" value="1"/>
</dbReference>
<dbReference type="InterPro" id="IPR050267">
    <property type="entry name" value="Anti-sigma-factor_SerPK"/>
</dbReference>
<keyword evidence="1" id="KW-0418">Kinase</keyword>
<accession>A0A7H8T0X1</accession>
<evidence type="ECO:0000259" key="2">
    <source>
        <dbReference type="Pfam" id="PF13581"/>
    </source>
</evidence>
<dbReference type="Gene3D" id="3.30.565.10">
    <property type="entry name" value="Histidine kinase-like ATPase, C-terminal domain"/>
    <property type="match status" value="1"/>
</dbReference>
<dbReference type="InterPro" id="IPR003594">
    <property type="entry name" value="HATPase_dom"/>
</dbReference>
<dbReference type="Proteomes" id="UP000509418">
    <property type="component" value="Chromosome"/>
</dbReference>
<keyword evidence="1" id="KW-0808">Transferase</keyword>